<keyword evidence="3" id="KW-1185">Reference proteome</keyword>
<organism evidence="2 3">
    <name type="scientific">Nonomuraea aridisoli</name>
    <dbReference type="NCBI Taxonomy" id="2070368"/>
    <lineage>
        <taxon>Bacteria</taxon>
        <taxon>Bacillati</taxon>
        <taxon>Actinomycetota</taxon>
        <taxon>Actinomycetes</taxon>
        <taxon>Streptosporangiales</taxon>
        <taxon>Streptosporangiaceae</taxon>
        <taxon>Nonomuraea</taxon>
    </lineage>
</organism>
<protein>
    <recommendedName>
        <fullName evidence="1">Methyltransferase domain-containing protein</fullName>
    </recommendedName>
</protein>
<evidence type="ECO:0000313" key="2">
    <source>
        <dbReference type="EMBL" id="PZG21210.1"/>
    </source>
</evidence>
<dbReference type="InterPro" id="IPR036388">
    <property type="entry name" value="WH-like_DNA-bd_sf"/>
</dbReference>
<name>A0A2W2F6G0_9ACTN</name>
<dbReference type="Gene3D" id="1.10.10.10">
    <property type="entry name" value="Winged helix-like DNA-binding domain superfamily/Winged helix DNA-binding domain"/>
    <property type="match status" value="1"/>
</dbReference>
<proteinExistence type="predicted"/>
<accession>A0A2W2F6G0</accession>
<dbReference type="PANTHER" id="PTHR43667:SF2">
    <property type="entry name" value="FATTY ACID C-METHYL TRANSFERASE"/>
    <property type="match status" value="1"/>
</dbReference>
<dbReference type="Gene3D" id="3.40.50.150">
    <property type="entry name" value="Vaccinia Virus protein VP39"/>
    <property type="match status" value="1"/>
</dbReference>
<dbReference type="AlphaFoldDB" id="A0A2W2F6G0"/>
<comment type="caution">
    <text evidence="2">The sequence shown here is derived from an EMBL/GenBank/DDBJ whole genome shotgun (WGS) entry which is preliminary data.</text>
</comment>
<reference evidence="2 3" key="1">
    <citation type="submission" date="2018-01" db="EMBL/GenBank/DDBJ databases">
        <title>Draft genome sequence of Nonomuraea sp. KC333.</title>
        <authorList>
            <person name="Sahin N."/>
            <person name="Saygin H."/>
            <person name="Ay H."/>
        </authorList>
    </citation>
    <scope>NUCLEOTIDE SEQUENCE [LARGE SCALE GENOMIC DNA]</scope>
    <source>
        <strain evidence="2 3">KC333</strain>
    </source>
</reference>
<feature type="domain" description="Methyltransferase" evidence="1">
    <location>
        <begin position="167"/>
        <end position="260"/>
    </location>
</feature>
<dbReference type="InterPro" id="IPR029063">
    <property type="entry name" value="SAM-dependent_MTases_sf"/>
</dbReference>
<sequence>MGRLALARTAQSRVEELATGAQALALLAMVHERGWTSFLAEPRGLDQLAAFSRLPAGRVANLVGALEAVGVVEQHDGQVRLSPAYAELAADDAMIDLGTVLDRAELMIRLVRAAAEDAGELRLGGADALVIAKAVGGRPTPVTEAVFQHLYAEVPEYAEAVRDGRLLDVGCGVAGAMLTSASMFPNMRAVAIELVPAVAAEAESRAKRLGVTDRVEVRCMDARDFDERDAFDACFWAQPFFPESSRDATLRMIRGALKPGALLMIQEMESEPEDEAQRLPFALRRLVYEGQGVPFAPTAEQLVAEAEAVGLVPHRMVPTNFGRIVLMRRPADD</sequence>
<dbReference type="EMBL" id="POUD01000018">
    <property type="protein sequence ID" value="PZG21210.1"/>
    <property type="molecule type" value="Genomic_DNA"/>
</dbReference>
<evidence type="ECO:0000313" key="3">
    <source>
        <dbReference type="Proteomes" id="UP000249304"/>
    </source>
</evidence>
<dbReference type="InterPro" id="IPR050723">
    <property type="entry name" value="CFA/CMAS"/>
</dbReference>
<dbReference type="Proteomes" id="UP000249304">
    <property type="component" value="Unassembled WGS sequence"/>
</dbReference>
<evidence type="ECO:0000259" key="1">
    <source>
        <dbReference type="Pfam" id="PF13649"/>
    </source>
</evidence>
<dbReference type="InterPro" id="IPR041698">
    <property type="entry name" value="Methyltransf_25"/>
</dbReference>
<gene>
    <name evidence="2" type="ORF">C1J01_07060</name>
</gene>
<dbReference type="Pfam" id="PF13649">
    <property type="entry name" value="Methyltransf_25"/>
    <property type="match status" value="1"/>
</dbReference>
<dbReference type="PANTHER" id="PTHR43667">
    <property type="entry name" value="CYCLOPROPANE-FATTY-ACYL-PHOSPHOLIPID SYNTHASE"/>
    <property type="match status" value="1"/>
</dbReference>
<dbReference type="SUPFAM" id="SSF53335">
    <property type="entry name" value="S-adenosyl-L-methionine-dependent methyltransferases"/>
    <property type="match status" value="1"/>
</dbReference>
<dbReference type="CDD" id="cd02440">
    <property type="entry name" value="AdoMet_MTases"/>
    <property type="match status" value="1"/>
</dbReference>